<feature type="non-terminal residue" evidence="1">
    <location>
        <position position="1"/>
    </location>
</feature>
<accession>A0A9W8AWW7</accession>
<evidence type="ECO:0000313" key="2">
    <source>
        <dbReference type="Proteomes" id="UP001151582"/>
    </source>
</evidence>
<sequence length="184" mass="19611">WQPQTVQGYACLLSAAQPNEATRLLSTSASGGATALGPNGLLQPSSSVSLRWASTTAHASLAELARAVDQRQPKAAWLVFADLRAHGATGLINEALWRQLVGLLAFPPRISLQRESGLAVENQLMHLSRTMAKAAPIQEPETRQRLRQLCLTWLTGPMVPLTAPSHSTTRSSTPAALDIFAAAS</sequence>
<comment type="caution">
    <text evidence="1">The sequence shown here is derived from an EMBL/GenBank/DDBJ whole genome shotgun (WGS) entry which is preliminary data.</text>
</comment>
<gene>
    <name evidence="1" type="ORF">H4R34_006245</name>
</gene>
<keyword evidence="2" id="KW-1185">Reference proteome</keyword>
<proteinExistence type="predicted"/>
<dbReference type="AlphaFoldDB" id="A0A9W8AWW7"/>
<dbReference type="Proteomes" id="UP001151582">
    <property type="component" value="Unassembled WGS sequence"/>
</dbReference>
<dbReference type="EMBL" id="JANBQB010002073">
    <property type="protein sequence ID" value="KAJ1968669.1"/>
    <property type="molecule type" value="Genomic_DNA"/>
</dbReference>
<reference evidence="1" key="1">
    <citation type="submission" date="2022-07" db="EMBL/GenBank/DDBJ databases">
        <title>Phylogenomic reconstructions and comparative analyses of Kickxellomycotina fungi.</title>
        <authorList>
            <person name="Reynolds N.K."/>
            <person name="Stajich J.E."/>
            <person name="Barry K."/>
            <person name="Grigoriev I.V."/>
            <person name="Crous P."/>
            <person name="Smith M.E."/>
        </authorList>
    </citation>
    <scope>NUCLEOTIDE SEQUENCE</scope>
    <source>
        <strain evidence="1">RSA 567</strain>
    </source>
</reference>
<name>A0A9W8AWW7_9FUNG</name>
<evidence type="ECO:0000313" key="1">
    <source>
        <dbReference type="EMBL" id="KAJ1968669.1"/>
    </source>
</evidence>
<organism evidence="1 2">
    <name type="scientific">Dimargaris verticillata</name>
    <dbReference type="NCBI Taxonomy" id="2761393"/>
    <lineage>
        <taxon>Eukaryota</taxon>
        <taxon>Fungi</taxon>
        <taxon>Fungi incertae sedis</taxon>
        <taxon>Zoopagomycota</taxon>
        <taxon>Kickxellomycotina</taxon>
        <taxon>Dimargaritomycetes</taxon>
        <taxon>Dimargaritales</taxon>
        <taxon>Dimargaritaceae</taxon>
        <taxon>Dimargaris</taxon>
    </lineage>
</organism>
<feature type="non-terminal residue" evidence="1">
    <location>
        <position position="184"/>
    </location>
</feature>
<protein>
    <submittedName>
        <fullName evidence="1">Uncharacterized protein</fullName>
    </submittedName>
</protein>